<feature type="transmembrane region" description="Helical" evidence="5">
    <location>
        <begin position="258"/>
        <end position="277"/>
    </location>
</feature>
<evidence type="ECO:0000256" key="3">
    <source>
        <dbReference type="ARBA" id="ARBA00022989"/>
    </source>
</evidence>
<feature type="domain" description="EamA" evidence="7">
    <location>
        <begin position="160"/>
        <end position="298"/>
    </location>
</feature>
<evidence type="ECO:0000313" key="9">
    <source>
        <dbReference type="Proteomes" id="UP000076104"/>
    </source>
</evidence>
<feature type="transmembrane region" description="Helical" evidence="5">
    <location>
        <begin position="156"/>
        <end position="176"/>
    </location>
</feature>
<evidence type="ECO:0000256" key="4">
    <source>
        <dbReference type="ARBA" id="ARBA00023136"/>
    </source>
</evidence>
<feature type="transmembrane region" description="Helical" evidence="5">
    <location>
        <begin position="36"/>
        <end position="55"/>
    </location>
</feature>
<keyword evidence="3 5" id="KW-1133">Transmembrane helix</keyword>
<dbReference type="InterPro" id="IPR000620">
    <property type="entry name" value="EamA_dom"/>
</dbReference>
<keyword evidence="4 5" id="KW-0472">Membrane</keyword>
<feature type="transmembrane region" description="Helical" evidence="5">
    <location>
        <begin position="283"/>
        <end position="301"/>
    </location>
</feature>
<feature type="transmembrane region" description="Helical" evidence="5">
    <location>
        <begin position="82"/>
        <end position="100"/>
    </location>
</feature>
<dbReference type="Pfam" id="PF00892">
    <property type="entry name" value="EamA"/>
    <property type="match status" value="1"/>
</dbReference>
<evidence type="ECO:0000259" key="7">
    <source>
        <dbReference type="Pfam" id="PF00892"/>
    </source>
</evidence>
<dbReference type="InterPro" id="IPR050638">
    <property type="entry name" value="AA-Vitamin_Transporters"/>
</dbReference>
<evidence type="ECO:0000256" key="5">
    <source>
        <dbReference type="SAM" id="Phobius"/>
    </source>
</evidence>
<evidence type="ECO:0000256" key="2">
    <source>
        <dbReference type="ARBA" id="ARBA00022692"/>
    </source>
</evidence>
<keyword evidence="9" id="KW-1185">Reference proteome</keyword>
<dbReference type="EMBL" id="CP014945">
    <property type="protein sequence ID" value="AMT97014.1"/>
    <property type="molecule type" value="Genomic_DNA"/>
</dbReference>
<feature type="transmembrane region" description="Helical" evidence="5">
    <location>
        <begin position="228"/>
        <end position="246"/>
    </location>
</feature>
<gene>
    <name evidence="8" type="ORF">A3K91_1410</name>
</gene>
<feature type="chain" id="PRO_5045710583" evidence="6">
    <location>
        <begin position="27"/>
        <end position="310"/>
    </location>
</feature>
<dbReference type="PANTHER" id="PTHR32322:SF9">
    <property type="entry name" value="AMINO-ACID METABOLITE EFFLUX PUMP-RELATED"/>
    <property type="match status" value="1"/>
</dbReference>
<dbReference type="Proteomes" id="UP000076104">
    <property type="component" value="Chromosome"/>
</dbReference>
<organism evidence="8 9">
    <name type="scientific">Psychrobacter alimentarius</name>
    <dbReference type="NCBI Taxonomy" id="261164"/>
    <lineage>
        <taxon>Bacteria</taxon>
        <taxon>Pseudomonadati</taxon>
        <taxon>Pseudomonadota</taxon>
        <taxon>Gammaproteobacteria</taxon>
        <taxon>Moraxellales</taxon>
        <taxon>Moraxellaceae</taxon>
        <taxon>Psychrobacter</taxon>
    </lineage>
</organism>
<dbReference type="GeneID" id="33060318"/>
<dbReference type="InterPro" id="IPR037185">
    <property type="entry name" value="EmrE-like"/>
</dbReference>
<evidence type="ECO:0000313" key="8">
    <source>
        <dbReference type="EMBL" id="AMT97014.1"/>
    </source>
</evidence>
<reference evidence="8 9" key="1">
    <citation type="submission" date="2016-03" db="EMBL/GenBank/DDBJ databases">
        <title>Genome sequencing of Psychrobacter alimentarius PAMC 27889.</title>
        <authorList>
            <person name="Lee J."/>
            <person name="Kim O.-S."/>
        </authorList>
    </citation>
    <scope>NUCLEOTIDE SEQUENCE [LARGE SCALE GENOMIC DNA]</scope>
    <source>
        <strain evidence="8 9">PAMC 27889</strain>
    </source>
</reference>
<keyword evidence="6" id="KW-0732">Signal</keyword>
<evidence type="ECO:0000256" key="6">
    <source>
        <dbReference type="SAM" id="SignalP"/>
    </source>
</evidence>
<name>A0ABM5ZYB3_9GAMM</name>
<feature type="transmembrane region" description="Helical" evidence="5">
    <location>
        <begin position="106"/>
        <end position="125"/>
    </location>
</feature>
<proteinExistence type="predicted"/>
<feature type="signal peptide" evidence="6">
    <location>
        <begin position="1"/>
        <end position="26"/>
    </location>
</feature>
<evidence type="ECO:0000256" key="1">
    <source>
        <dbReference type="ARBA" id="ARBA00004141"/>
    </source>
</evidence>
<feature type="transmembrane region" description="Helical" evidence="5">
    <location>
        <begin position="188"/>
        <end position="208"/>
    </location>
</feature>
<feature type="transmembrane region" description="Helical" evidence="5">
    <location>
        <begin position="132"/>
        <end position="150"/>
    </location>
</feature>
<dbReference type="PANTHER" id="PTHR32322">
    <property type="entry name" value="INNER MEMBRANE TRANSPORTER"/>
    <property type="match status" value="1"/>
</dbReference>
<sequence length="310" mass="33134">MKATIYTTVALIAFAANSLFCRMALADDYIDAWSFTIVRLVSAAGCLGIIMILHASHLQRQVRKMNDTSNGTLLVLSDKGSWLSSFTLVIYALCFSIAYVELDTGTGALILFSAVQLTMIGWGIYKKEQLSVLQWTAFIVAVAGFIYLMLPSAAIPSPLAAILMTISGIAWGIYSIRGKTCVSPLRATGFNFIRSLIAVPILLLVSLYYLDNMGLATVNLNNVTTKGILLAGASGAIASGIGYSIWYTAMPLLKHTQAAIVQLCVPILAAILGVVFLSEQLSLPFVVASTVILGAVLTFTLSKKTSKISS</sequence>
<protein>
    <submittedName>
        <fullName evidence="8">Multidrug DMT transporter permease</fullName>
    </submittedName>
</protein>
<accession>A0ABM5ZYB3</accession>
<comment type="subcellular location">
    <subcellularLocation>
        <location evidence="1">Membrane</location>
        <topology evidence="1">Multi-pass membrane protein</topology>
    </subcellularLocation>
</comment>
<dbReference type="SUPFAM" id="SSF103481">
    <property type="entry name" value="Multidrug resistance efflux transporter EmrE"/>
    <property type="match status" value="2"/>
</dbReference>
<keyword evidence="2 5" id="KW-0812">Transmembrane</keyword>
<dbReference type="RefSeq" id="WP_062844637.1">
    <property type="nucleotide sequence ID" value="NZ_CP014945.1"/>
</dbReference>